<dbReference type="OrthoDB" id="9844699at2"/>
<sequence>MKKIILILFLVFAVKTSSQTIPKSNTEKNNNLYFKDYQIKDYQILKSTILDYSSELEVPFGYDEVTIEDEMIKLFDPENFKCDCDEKVIKNIKKVVASKKTNNTPEKLGFIPDIVKSRIGNNPAFKLSGLGSKILANSFTYTYIQNSKAITKSGTAVDSPTSKNFNIETYFEYDASNFLYSLDCSGYLSAALSSDIGVSGNAVETSAKGAAKSKNSLIIISGIMYSPLYQAYKGFGNYKDETKEILELRKQVINQIIKSIPNYANDDKTMISLDTDYKVVITSNKGDSSFNGEASLSGKAGMGFGFGSFSIKGESGGEIGRKSKFSDFDCYVIKKNNLNEPDILTIKDLNVKIVEIDNKLKSIPAKVD</sequence>
<dbReference type="EMBL" id="FOFZ01000009">
    <property type="protein sequence ID" value="SER27569.1"/>
    <property type="molecule type" value="Genomic_DNA"/>
</dbReference>
<dbReference type="AlphaFoldDB" id="A0A1H9MVR4"/>
<protein>
    <submittedName>
        <fullName evidence="1">Uncharacterized protein</fullName>
    </submittedName>
</protein>
<dbReference type="Proteomes" id="UP000183658">
    <property type="component" value="Unassembled WGS sequence"/>
</dbReference>
<name>A0A1H9MVR4_FLAFI</name>
<proteinExistence type="predicted"/>
<organism evidence="1 2">
    <name type="scientific">Flavobacterium frigoris</name>
    <dbReference type="NCBI Taxonomy" id="229204"/>
    <lineage>
        <taxon>Bacteria</taxon>
        <taxon>Pseudomonadati</taxon>
        <taxon>Bacteroidota</taxon>
        <taxon>Flavobacteriia</taxon>
        <taxon>Flavobacteriales</taxon>
        <taxon>Flavobacteriaceae</taxon>
        <taxon>Flavobacterium</taxon>
    </lineage>
</organism>
<dbReference type="RefSeq" id="WP_074723778.1">
    <property type="nucleotide sequence ID" value="NZ_CBCRVS010000009.1"/>
</dbReference>
<reference evidence="2" key="1">
    <citation type="submission" date="2016-10" db="EMBL/GenBank/DDBJ databases">
        <authorList>
            <person name="Varghese N."/>
            <person name="Submissions S."/>
        </authorList>
    </citation>
    <scope>NUCLEOTIDE SEQUENCE [LARGE SCALE GENOMIC DNA]</scope>
    <source>
        <strain evidence="2">DSM 15719</strain>
    </source>
</reference>
<gene>
    <name evidence="1" type="ORF">SAMN05444355_10932</name>
</gene>
<evidence type="ECO:0000313" key="2">
    <source>
        <dbReference type="Proteomes" id="UP000183658"/>
    </source>
</evidence>
<accession>A0A1H9MVR4</accession>
<evidence type="ECO:0000313" key="1">
    <source>
        <dbReference type="EMBL" id="SER27569.1"/>
    </source>
</evidence>
<keyword evidence="2" id="KW-1185">Reference proteome</keyword>